<organism evidence="2">
    <name type="scientific">Cyathocotyle prussica</name>
    <dbReference type="NCBI Taxonomy" id="2067575"/>
    <lineage>
        <taxon>Eukaryota</taxon>
        <taxon>Metazoa</taxon>
        <taxon>Spiralia</taxon>
        <taxon>Lophotrochozoa</taxon>
        <taxon>Platyhelminthes</taxon>
        <taxon>Trematoda</taxon>
        <taxon>Digenea</taxon>
        <taxon>Diplostomida</taxon>
        <taxon>Diplostomoidea</taxon>
        <taxon>Cyathocotylidae</taxon>
        <taxon>Cyathocotyle</taxon>
    </lineage>
</organism>
<feature type="transmembrane region" description="Helical" evidence="1">
    <location>
        <begin position="254"/>
        <end position="272"/>
    </location>
</feature>
<gene>
    <name evidence="2" type="primary">ND2</name>
</gene>
<dbReference type="AlphaFoldDB" id="A0A6J3YMF2"/>
<keyword evidence="2" id="KW-0496">Mitochondrion</keyword>
<keyword evidence="1" id="KW-0472">Membrane</keyword>
<evidence type="ECO:0000313" key="2">
    <source>
        <dbReference type="EMBL" id="AYH51387.1"/>
    </source>
</evidence>
<sequence>MGGWLLSSVIGFSGFSLFSICLFFSKDLVFFWLFLELSGLCLMPCFFLSVGSGSFISLFTYIVVSSISSSMMLAGILYGELVFFFLIGLLIKFGFFPFLGWLYIVNLNTNWLIIWCLSTLSKVPFIFVCFFLSGLMGAAYVSVSLFGCLTLIFLSLVFWVYTYSWRACWTHMMVSSSVLLVLMSFCVSIDLLGLFFLIYVVWCSFTILYLASLESLQNFGGGNSGNGLSIYVYIFLLLSTPVSLSLFYKLMMSYCVFSCGLLLVLCWVIYSVSEQFYLIKFLVSACLPKDRLDYITLV</sequence>
<name>A0A6J3YMF2_9TREM</name>
<feature type="transmembrane region" description="Helical" evidence="1">
    <location>
        <begin position="31"/>
        <end position="51"/>
    </location>
</feature>
<keyword evidence="1" id="KW-0812">Transmembrane</keyword>
<feature type="transmembrane region" description="Helical" evidence="1">
    <location>
        <begin position="5"/>
        <end position="25"/>
    </location>
</feature>
<keyword evidence="1" id="KW-1133">Transmembrane helix</keyword>
<evidence type="ECO:0000256" key="1">
    <source>
        <dbReference type="SAM" id="Phobius"/>
    </source>
</evidence>
<feature type="transmembrane region" description="Helical" evidence="1">
    <location>
        <begin position="139"/>
        <end position="165"/>
    </location>
</feature>
<feature type="transmembrane region" description="Helical" evidence="1">
    <location>
        <begin position="83"/>
        <end position="105"/>
    </location>
</feature>
<feature type="transmembrane region" description="Helical" evidence="1">
    <location>
        <begin position="112"/>
        <end position="133"/>
    </location>
</feature>
<geneLocation type="mitochondrion" evidence="2"/>
<dbReference type="GeneID" id="38335163"/>
<dbReference type="CTD" id="4536"/>
<feature type="transmembrane region" description="Helical" evidence="1">
    <location>
        <begin position="177"/>
        <end position="210"/>
    </location>
</feature>
<feature type="transmembrane region" description="Helical" evidence="1">
    <location>
        <begin position="230"/>
        <end position="247"/>
    </location>
</feature>
<proteinExistence type="predicted"/>
<reference evidence="2" key="1">
    <citation type="journal article" date="2018" name="Int. J. Parasitol.">
        <title>Validity of the Diplostomoidea and Diplostomida (Digenea, Platyhelminthes) upheld in phylogenomic analysis.</title>
        <authorList>
            <person name="Locke S.A."/>
            <person name="Van Dam A."/>
            <person name="Caffara M."/>
            <person name="Pinto H.A."/>
            <person name="Lopez-Hernandez D."/>
            <person name="Blanar C.A."/>
        </authorList>
    </citation>
    <scope>NUCLEOTIDE SEQUENCE</scope>
    <source>
        <strain evidence="2">Cp.Ga.GPS.72.1</strain>
    </source>
</reference>
<feature type="transmembrane region" description="Helical" evidence="1">
    <location>
        <begin position="58"/>
        <end position="77"/>
    </location>
</feature>
<dbReference type="EMBL" id="MH536510">
    <property type="protein sequence ID" value="AYH51387.1"/>
    <property type="molecule type" value="Genomic_DNA"/>
</dbReference>
<protein>
    <submittedName>
        <fullName evidence="2">NADH dehydrogenase subunit 2</fullName>
    </submittedName>
</protein>
<accession>A0A6J3YMF2</accession>
<dbReference type="RefSeq" id="YP_009533202.1">
    <property type="nucleotide sequence ID" value="NC_039780.1"/>
</dbReference>